<organism evidence="6 7">
    <name type="scientific">Paludibaculum fermentans</name>
    <dbReference type="NCBI Taxonomy" id="1473598"/>
    <lineage>
        <taxon>Bacteria</taxon>
        <taxon>Pseudomonadati</taxon>
        <taxon>Acidobacteriota</taxon>
        <taxon>Terriglobia</taxon>
        <taxon>Bryobacterales</taxon>
        <taxon>Bryobacteraceae</taxon>
        <taxon>Paludibaculum</taxon>
    </lineage>
</organism>
<dbReference type="SUPFAM" id="SSF51182">
    <property type="entry name" value="RmlC-like cupins"/>
    <property type="match status" value="1"/>
</dbReference>
<dbReference type="InterPro" id="IPR014710">
    <property type="entry name" value="RmlC-like_jellyroll"/>
</dbReference>
<evidence type="ECO:0000313" key="7">
    <source>
        <dbReference type="Proteomes" id="UP000593892"/>
    </source>
</evidence>
<dbReference type="EMBL" id="CP063849">
    <property type="protein sequence ID" value="QOY87171.1"/>
    <property type="molecule type" value="Genomic_DNA"/>
</dbReference>
<dbReference type="AlphaFoldDB" id="A0A7S7SK72"/>
<dbReference type="RefSeq" id="WP_194448840.1">
    <property type="nucleotide sequence ID" value="NZ_CP063849.1"/>
</dbReference>
<accession>A0A7S7SK72</accession>
<dbReference type="InterPro" id="IPR041916">
    <property type="entry name" value="Anti_sigma_zinc_sf"/>
</dbReference>
<dbReference type="InterPro" id="IPR025979">
    <property type="entry name" value="ChrR-like_cupin_dom"/>
</dbReference>
<proteinExistence type="predicted"/>
<feature type="domain" description="ChrR-like cupin" evidence="5">
    <location>
        <begin position="86"/>
        <end position="181"/>
    </location>
</feature>
<dbReference type="GO" id="GO:0016989">
    <property type="term" value="F:sigma factor antagonist activity"/>
    <property type="evidence" value="ECO:0007669"/>
    <property type="project" value="TreeGrafter"/>
</dbReference>
<dbReference type="Gene3D" id="1.10.10.1320">
    <property type="entry name" value="Anti-sigma factor, zinc-finger domain"/>
    <property type="match status" value="1"/>
</dbReference>
<keyword evidence="3" id="KW-1133">Transmembrane helix</keyword>
<keyword evidence="7" id="KW-1185">Reference proteome</keyword>
<dbReference type="GO" id="GO:0016020">
    <property type="term" value="C:membrane"/>
    <property type="evidence" value="ECO:0007669"/>
    <property type="project" value="UniProtKB-SubCell"/>
</dbReference>
<reference evidence="6 7" key="1">
    <citation type="submission" date="2020-10" db="EMBL/GenBank/DDBJ databases">
        <title>Complete genome sequence of Paludibaculum fermentans P105T, a facultatively anaerobic acidobacterium capable of dissimilatory Fe(III) reduction.</title>
        <authorList>
            <person name="Dedysh S.N."/>
            <person name="Beletsky A.V."/>
            <person name="Kulichevskaya I.S."/>
            <person name="Mardanov A.V."/>
            <person name="Ravin N.V."/>
        </authorList>
    </citation>
    <scope>NUCLEOTIDE SEQUENCE [LARGE SCALE GENOMIC DNA]</scope>
    <source>
        <strain evidence="6 7">P105</strain>
    </source>
</reference>
<dbReference type="KEGG" id="pfer:IRI77_31070"/>
<keyword evidence="4" id="KW-0472">Membrane</keyword>
<evidence type="ECO:0000313" key="6">
    <source>
        <dbReference type="EMBL" id="QOY87171.1"/>
    </source>
</evidence>
<evidence type="ECO:0000259" key="5">
    <source>
        <dbReference type="Pfam" id="PF12973"/>
    </source>
</evidence>
<sequence length="191" mass="21084">MNMPHLELTEEIRAAAALYSLGAMPEEEARRFERHLAEGCAVCRGEVDAFSATAGSLPLSLEETPPPPGLRSRLMDKIAAPEPGMHVIREGEGRWRPTPFRGVTSKTLYFDRETEMATNLLRMEPGATYPAHHHSAVEQCMVLEGDVRLDDVVMKAGDYSRNDAGSDHREISTIHGCLLLLVSSMKDELLA</sequence>
<dbReference type="GO" id="GO:0006417">
    <property type="term" value="P:regulation of translation"/>
    <property type="evidence" value="ECO:0007669"/>
    <property type="project" value="TreeGrafter"/>
</dbReference>
<protein>
    <submittedName>
        <fullName evidence="6">Cupin domain-containing protein</fullName>
    </submittedName>
</protein>
<dbReference type="InterPro" id="IPR051474">
    <property type="entry name" value="Anti-sigma-K/W_factor"/>
</dbReference>
<dbReference type="Proteomes" id="UP000593892">
    <property type="component" value="Chromosome"/>
</dbReference>
<keyword evidence="2" id="KW-0812">Transmembrane</keyword>
<dbReference type="PANTHER" id="PTHR37461">
    <property type="entry name" value="ANTI-SIGMA-K FACTOR RSKA"/>
    <property type="match status" value="1"/>
</dbReference>
<dbReference type="InterPro" id="IPR011051">
    <property type="entry name" value="RmlC_Cupin_sf"/>
</dbReference>
<dbReference type="Pfam" id="PF12973">
    <property type="entry name" value="Cupin_7"/>
    <property type="match status" value="1"/>
</dbReference>
<evidence type="ECO:0000256" key="1">
    <source>
        <dbReference type="ARBA" id="ARBA00004167"/>
    </source>
</evidence>
<evidence type="ECO:0000256" key="3">
    <source>
        <dbReference type="ARBA" id="ARBA00022989"/>
    </source>
</evidence>
<dbReference type="PANTHER" id="PTHR37461:SF1">
    <property type="entry name" value="ANTI-SIGMA-K FACTOR RSKA"/>
    <property type="match status" value="1"/>
</dbReference>
<evidence type="ECO:0000256" key="4">
    <source>
        <dbReference type="ARBA" id="ARBA00023136"/>
    </source>
</evidence>
<dbReference type="Gene3D" id="2.60.120.10">
    <property type="entry name" value="Jelly Rolls"/>
    <property type="match status" value="1"/>
</dbReference>
<comment type="subcellular location">
    <subcellularLocation>
        <location evidence="1">Membrane</location>
        <topology evidence="1">Single-pass membrane protein</topology>
    </subcellularLocation>
</comment>
<gene>
    <name evidence="6" type="ORF">IRI77_31070</name>
</gene>
<name>A0A7S7SK72_PALFE</name>
<evidence type="ECO:0000256" key="2">
    <source>
        <dbReference type="ARBA" id="ARBA00022692"/>
    </source>
</evidence>